<evidence type="ECO:0000313" key="1">
    <source>
        <dbReference type="EMBL" id="TEB11365.1"/>
    </source>
</evidence>
<comment type="caution">
    <text evidence="1">The sequence shown here is derived from an EMBL/GenBank/DDBJ whole genome shotgun (WGS) entry which is preliminary data.</text>
</comment>
<dbReference type="OrthoDB" id="307302at2"/>
<organism evidence="1 2">
    <name type="scientific">Pelotomaculum propionicicum</name>
    <dbReference type="NCBI Taxonomy" id="258475"/>
    <lineage>
        <taxon>Bacteria</taxon>
        <taxon>Bacillati</taxon>
        <taxon>Bacillota</taxon>
        <taxon>Clostridia</taxon>
        <taxon>Eubacteriales</taxon>
        <taxon>Desulfotomaculaceae</taxon>
        <taxon>Pelotomaculum</taxon>
    </lineage>
</organism>
<dbReference type="RefSeq" id="WP_134213585.1">
    <property type="nucleotide sequence ID" value="NZ_QFFZ01000015.1"/>
</dbReference>
<gene>
    <name evidence="1" type="ORF">Pmgp_01728</name>
</gene>
<keyword evidence="2" id="KW-1185">Reference proteome</keyword>
<dbReference type="EMBL" id="QFFZ01000015">
    <property type="protein sequence ID" value="TEB11365.1"/>
    <property type="molecule type" value="Genomic_DNA"/>
</dbReference>
<dbReference type="AlphaFoldDB" id="A0A4Y7RQT7"/>
<proteinExistence type="predicted"/>
<reference evidence="1 2" key="1">
    <citation type="journal article" date="2018" name="Environ. Microbiol.">
        <title>Novel energy conservation strategies and behaviour of Pelotomaculum schinkii driving syntrophic propionate catabolism.</title>
        <authorList>
            <person name="Hidalgo-Ahumada C.A.P."/>
            <person name="Nobu M.K."/>
            <person name="Narihiro T."/>
            <person name="Tamaki H."/>
            <person name="Liu W.T."/>
            <person name="Kamagata Y."/>
            <person name="Stams A.J.M."/>
            <person name="Imachi H."/>
            <person name="Sousa D.Z."/>
        </authorList>
    </citation>
    <scope>NUCLEOTIDE SEQUENCE [LARGE SCALE GENOMIC DNA]</scope>
    <source>
        <strain evidence="1 2">MGP</strain>
    </source>
</reference>
<protein>
    <submittedName>
        <fullName evidence="1">Uncharacterized protein</fullName>
    </submittedName>
</protein>
<name>A0A4Y7RQT7_9FIRM</name>
<accession>A0A4Y7RQT7</accession>
<dbReference type="Proteomes" id="UP000297597">
    <property type="component" value="Unassembled WGS sequence"/>
</dbReference>
<evidence type="ECO:0000313" key="2">
    <source>
        <dbReference type="Proteomes" id="UP000297597"/>
    </source>
</evidence>
<sequence>MPGLREGRDNNVAILAGVLEKVEFKNYPAERLVIDSISSRLTGEERLLRLHLLDQIITKGGPVSISSLKQAAALRRLDTDP</sequence>